<dbReference type="Pfam" id="PF01632">
    <property type="entry name" value="Ribosomal_L35p"/>
    <property type="match status" value="1"/>
</dbReference>
<name>A0A1F5DHJ4_9BACT</name>
<evidence type="ECO:0000256" key="2">
    <source>
        <dbReference type="ARBA" id="ARBA00022980"/>
    </source>
</evidence>
<dbReference type="GO" id="GO:1990904">
    <property type="term" value="C:ribonucleoprotein complex"/>
    <property type="evidence" value="ECO:0007669"/>
    <property type="project" value="UniProtKB-KW"/>
</dbReference>
<reference evidence="6 7" key="1">
    <citation type="journal article" date="2016" name="Nat. Commun.">
        <title>Thousands of microbial genomes shed light on interconnected biogeochemical processes in an aquifer system.</title>
        <authorList>
            <person name="Anantharaman K."/>
            <person name="Brown C.T."/>
            <person name="Hug L.A."/>
            <person name="Sharon I."/>
            <person name="Castelle C.J."/>
            <person name="Probst A.J."/>
            <person name="Thomas B.C."/>
            <person name="Singh A."/>
            <person name="Wilkins M.J."/>
            <person name="Karaoz U."/>
            <person name="Brodie E.L."/>
            <person name="Williams K.H."/>
            <person name="Hubbard S.S."/>
            <person name="Banfield J.F."/>
        </authorList>
    </citation>
    <scope>NUCLEOTIDE SEQUENCE [LARGE SCALE GENOMIC DNA]</scope>
</reference>
<dbReference type="AlphaFoldDB" id="A0A1F5DHJ4"/>
<keyword evidence="3 4" id="KW-0687">Ribonucleoprotein</keyword>
<dbReference type="Gene3D" id="4.10.410.60">
    <property type="match status" value="1"/>
</dbReference>
<accession>A0A1F5DHJ4</accession>
<dbReference type="HAMAP" id="MF_00514">
    <property type="entry name" value="Ribosomal_bL35"/>
    <property type="match status" value="1"/>
</dbReference>
<dbReference type="InterPro" id="IPR018265">
    <property type="entry name" value="Ribosomal_bL35_CS"/>
</dbReference>
<dbReference type="Proteomes" id="UP000178758">
    <property type="component" value="Unassembled WGS sequence"/>
</dbReference>
<evidence type="ECO:0000313" key="6">
    <source>
        <dbReference type="EMBL" id="OGD54530.1"/>
    </source>
</evidence>
<evidence type="ECO:0000256" key="5">
    <source>
        <dbReference type="RuleBase" id="RU000568"/>
    </source>
</evidence>
<protein>
    <recommendedName>
        <fullName evidence="4">Large ribosomal subunit protein bL35</fullName>
    </recommendedName>
</protein>
<evidence type="ECO:0000256" key="1">
    <source>
        <dbReference type="ARBA" id="ARBA00006598"/>
    </source>
</evidence>
<gene>
    <name evidence="4" type="primary">rpmI</name>
    <name evidence="6" type="ORF">A3J78_01860</name>
</gene>
<dbReference type="EMBL" id="MEZJ01000012">
    <property type="protein sequence ID" value="OGD54530.1"/>
    <property type="molecule type" value="Genomic_DNA"/>
</dbReference>
<dbReference type="GO" id="GO:0006412">
    <property type="term" value="P:translation"/>
    <property type="evidence" value="ECO:0007669"/>
    <property type="project" value="UniProtKB-UniRule"/>
</dbReference>
<evidence type="ECO:0000313" key="7">
    <source>
        <dbReference type="Proteomes" id="UP000178758"/>
    </source>
</evidence>
<dbReference type="SUPFAM" id="SSF143034">
    <property type="entry name" value="L35p-like"/>
    <property type="match status" value="1"/>
</dbReference>
<evidence type="ECO:0000256" key="3">
    <source>
        <dbReference type="ARBA" id="ARBA00023274"/>
    </source>
</evidence>
<dbReference type="GO" id="GO:0003735">
    <property type="term" value="F:structural constituent of ribosome"/>
    <property type="evidence" value="ECO:0007669"/>
    <property type="project" value="InterPro"/>
</dbReference>
<dbReference type="InterPro" id="IPR037229">
    <property type="entry name" value="Ribosomal_bL35_sf"/>
</dbReference>
<sequence>MPKQKTRKSIAKRFRVTKTGKVLRRGSYGRHLKASKSKKRLRRQKVMKNVKARFAIKIKKALS</sequence>
<proteinExistence type="inferred from homology"/>
<evidence type="ECO:0000256" key="4">
    <source>
        <dbReference type="HAMAP-Rule" id="MF_00514"/>
    </source>
</evidence>
<dbReference type="InterPro" id="IPR021137">
    <property type="entry name" value="Ribosomal_bL35-like"/>
</dbReference>
<dbReference type="PROSITE" id="PS00936">
    <property type="entry name" value="RIBOSOMAL_L35"/>
    <property type="match status" value="1"/>
</dbReference>
<dbReference type="PRINTS" id="PR00064">
    <property type="entry name" value="RIBOSOMALL35"/>
</dbReference>
<dbReference type="GO" id="GO:0005840">
    <property type="term" value="C:ribosome"/>
    <property type="evidence" value="ECO:0007669"/>
    <property type="project" value="UniProtKB-KW"/>
</dbReference>
<dbReference type="InterPro" id="IPR001706">
    <property type="entry name" value="Ribosomal_bL35"/>
</dbReference>
<comment type="similarity">
    <text evidence="1 4 5">Belongs to the bacterial ribosomal protein bL35 family.</text>
</comment>
<organism evidence="6 7">
    <name type="scientific">Candidatus Beckwithbacteria bacterium RBG_13_35_6</name>
    <dbReference type="NCBI Taxonomy" id="1797456"/>
    <lineage>
        <taxon>Bacteria</taxon>
        <taxon>Candidatus Beckwithiibacteriota</taxon>
    </lineage>
</organism>
<comment type="caution">
    <text evidence="6">The sequence shown here is derived from an EMBL/GenBank/DDBJ whole genome shotgun (WGS) entry which is preliminary data.</text>
</comment>
<keyword evidence="2 4" id="KW-0689">Ribosomal protein</keyword>